<dbReference type="Proteomes" id="UP000255355">
    <property type="component" value="Unassembled WGS sequence"/>
</dbReference>
<gene>
    <name evidence="1" type="ORF">DFR68_12014</name>
</gene>
<keyword evidence="2" id="KW-1185">Reference proteome</keyword>
<organism evidence="1 2">
    <name type="scientific">Nocardia mexicana</name>
    <dbReference type="NCBI Taxonomy" id="279262"/>
    <lineage>
        <taxon>Bacteria</taxon>
        <taxon>Bacillati</taxon>
        <taxon>Actinomycetota</taxon>
        <taxon>Actinomycetes</taxon>
        <taxon>Mycobacteriales</taxon>
        <taxon>Nocardiaceae</taxon>
        <taxon>Nocardia</taxon>
    </lineage>
</organism>
<evidence type="ECO:0000313" key="2">
    <source>
        <dbReference type="Proteomes" id="UP000255355"/>
    </source>
</evidence>
<proteinExistence type="predicted"/>
<sequence>MNTPYAYRPRLPTVIPQATDLEAGIAWPAVHGRCELLARRPATAARVHAGPIQGGRMTAQAAGRGACRTAHAAQRHEAEKIGAGHA</sequence>
<dbReference type="STRING" id="1210089.GCA_001613165_06039"/>
<name>A0A370GIS6_9NOCA</name>
<evidence type="ECO:0000313" key="1">
    <source>
        <dbReference type="EMBL" id="RDI43547.1"/>
    </source>
</evidence>
<comment type="caution">
    <text evidence="1">The sequence shown here is derived from an EMBL/GenBank/DDBJ whole genome shotgun (WGS) entry which is preliminary data.</text>
</comment>
<reference evidence="1 2" key="1">
    <citation type="submission" date="2018-07" db="EMBL/GenBank/DDBJ databases">
        <title>Genomic Encyclopedia of Type Strains, Phase IV (KMG-IV): sequencing the most valuable type-strain genomes for metagenomic binning, comparative biology and taxonomic classification.</title>
        <authorList>
            <person name="Goeker M."/>
        </authorList>
    </citation>
    <scope>NUCLEOTIDE SEQUENCE [LARGE SCALE GENOMIC DNA]</scope>
    <source>
        <strain evidence="1 2">DSM 44952</strain>
    </source>
</reference>
<accession>A0A370GIS6</accession>
<dbReference type="EMBL" id="QQAZ01000020">
    <property type="protein sequence ID" value="RDI43547.1"/>
    <property type="molecule type" value="Genomic_DNA"/>
</dbReference>
<protein>
    <submittedName>
        <fullName evidence="1">Uncharacterized protein</fullName>
    </submittedName>
</protein>
<dbReference type="AlphaFoldDB" id="A0A370GIS6"/>